<comment type="similarity">
    <text evidence="2">Belongs to the glycosyltransferase 29 family.</text>
</comment>
<dbReference type="GO" id="GO:0016757">
    <property type="term" value="F:glycosyltransferase activity"/>
    <property type="evidence" value="ECO:0007669"/>
    <property type="project" value="UniProtKB-KW"/>
</dbReference>
<name>A0ABD1VFL0_9LAMI</name>
<keyword evidence="4" id="KW-0808">Transferase</keyword>
<protein>
    <submittedName>
        <fullName evidence="12">Glycosyltransferase family 29 (Sialyltransferase) family protein</fullName>
    </submittedName>
</protein>
<keyword evidence="7 11" id="KW-1133">Transmembrane helix</keyword>
<accession>A0ABD1VFL0</accession>
<evidence type="ECO:0000256" key="9">
    <source>
        <dbReference type="ARBA" id="ARBA00023136"/>
    </source>
</evidence>
<reference evidence="13" key="1">
    <citation type="submission" date="2024-07" db="EMBL/GenBank/DDBJ databases">
        <title>Two chromosome-level genome assemblies of Korean endemic species Abeliophyllum distichum and Forsythia ovata (Oleaceae).</title>
        <authorList>
            <person name="Jang H."/>
        </authorList>
    </citation>
    <scope>NUCLEOTIDE SEQUENCE [LARGE SCALE GENOMIC DNA]</scope>
</reference>
<keyword evidence="8" id="KW-0333">Golgi apparatus</keyword>
<keyword evidence="6" id="KW-0735">Signal-anchor</keyword>
<comment type="caution">
    <text evidence="12">The sequence shown here is derived from an EMBL/GenBank/DDBJ whole genome shotgun (WGS) entry which is preliminary data.</text>
</comment>
<evidence type="ECO:0000256" key="3">
    <source>
        <dbReference type="ARBA" id="ARBA00022676"/>
    </source>
</evidence>
<evidence type="ECO:0000256" key="1">
    <source>
        <dbReference type="ARBA" id="ARBA00004323"/>
    </source>
</evidence>
<evidence type="ECO:0000256" key="8">
    <source>
        <dbReference type="ARBA" id="ARBA00023034"/>
    </source>
</evidence>
<dbReference type="Pfam" id="PF00777">
    <property type="entry name" value="Glyco_transf_29"/>
    <property type="match status" value="1"/>
</dbReference>
<organism evidence="12 13">
    <name type="scientific">Forsythia ovata</name>
    <dbReference type="NCBI Taxonomy" id="205694"/>
    <lineage>
        <taxon>Eukaryota</taxon>
        <taxon>Viridiplantae</taxon>
        <taxon>Streptophyta</taxon>
        <taxon>Embryophyta</taxon>
        <taxon>Tracheophyta</taxon>
        <taxon>Spermatophyta</taxon>
        <taxon>Magnoliopsida</taxon>
        <taxon>eudicotyledons</taxon>
        <taxon>Gunneridae</taxon>
        <taxon>Pentapetalae</taxon>
        <taxon>asterids</taxon>
        <taxon>lamiids</taxon>
        <taxon>Lamiales</taxon>
        <taxon>Oleaceae</taxon>
        <taxon>Forsythieae</taxon>
        <taxon>Forsythia</taxon>
    </lineage>
</organism>
<dbReference type="PANTHER" id="PTHR46779">
    <property type="entry name" value="BETA-1,6-GALACTOSYLTRANSFERASE GALT29A"/>
    <property type="match status" value="1"/>
</dbReference>
<sequence length="202" mass="23497">MKRALRPLYSILLLIMVATTLTVRVMLHYGSIQLKYDTPLVKNPEKPVFNATLLKYASIDFGEAQLKQEIEELLEGNFRRRGRQRSFLSSKKYNIDTRMRPARGISLQLRSPEFYRLWLTFRRYLSDWSRNRRYQLDSMLDLVNGVKVPIDKYNGNKVLGKKYKSCAVVGNSGILLQSEYGELIDSHEAVIRLNNAKDGEEF</sequence>
<dbReference type="Proteomes" id="UP001604277">
    <property type="component" value="Unassembled WGS sequence"/>
</dbReference>
<evidence type="ECO:0000256" key="4">
    <source>
        <dbReference type="ARBA" id="ARBA00022679"/>
    </source>
</evidence>
<evidence type="ECO:0000256" key="10">
    <source>
        <dbReference type="ARBA" id="ARBA00023180"/>
    </source>
</evidence>
<dbReference type="PANTHER" id="PTHR46779:SF1">
    <property type="entry name" value="BETA-1,6-GALACTOSYLTRANSFERASE GALT29A"/>
    <property type="match status" value="1"/>
</dbReference>
<dbReference type="GO" id="GO:0000139">
    <property type="term" value="C:Golgi membrane"/>
    <property type="evidence" value="ECO:0007669"/>
    <property type="project" value="UniProtKB-SubCell"/>
</dbReference>
<dbReference type="Gene3D" id="3.90.1480.20">
    <property type="entry name" value="Glycosyl transferase family 29"/>
    <property type="match status" value="1"/>
</dbReference>
<feature type="transmembrane region" description="Helical" evidence="11">
    <location>
        <begin position="7"/>
        <end position="27"/>
    </location>
</feature>
<dbReference type="EMBL" id="JBFOLJ010000005">
    <property type="protein sequence ID" value="KAL2536131.1"/>
    <property type="molecule type" value="Genomic_DNA"/>
</dbReference>
<gene>
    <name evidence="12" type="ORF">Fot_17522</name>
</gene>
<evidence type="ECO:0000256" key="6">
    <source>
        <dbReference type="ARBA" id="ARBA00022968"/>
    </source>
</evidence>
<evidence type="ECO:0000256" key="2">
    <source>
        <dbReference type="ARBA" id="ARBA00006003"/>
    </source>
</evidence>
<keyword evidence="13" id="KW-1185">Reference proteome</keyword>
<evidence type="ECO:0000256" key="11">
    <source>
        <dbReference type="SAM" id="Phobius"/>
    </source>
</evidence>
<dbReference type="AlphaFoldDB" id="A0ABD1VFL0"/>
<keyword evidence="9 11" id="KW-0472">Membrane</keyword>
<keyword evidence="10" id="KW-0325">Glycoprotein</keyword>
<dbReference type="InterPro" id="IPR038578">
    <property type="entry name" value="GT29-like_sf"/>
</dbReference>
<dbReference type="InterPro" id="IPR001675">
    <property type="entry name" value="Glyco_trans_29"/>
</dbReference>
<keyword evidence="3" id="KW-0328">Glycosyltransferase</keyword>
<proteinExistence type="inferred from homology"/>
<keyword evidence="5 11" id="KW-0812">Transmembrane</keyword>
<evidence type="ECO:0000313" key="13">
    <source>
        <dbReference type="Proteomes" id="UP001604277"/>
    </source>
</evidence>
<evidence type="ECO:0000256" key="7">
    <source>
        <dbReference type="ARBA" id="ARBA00022989"/>
    </source>
</evidence>
<evidence type="ECO:0000256" key="5">
    <source>
        <dbReference type="ARBA" id="ARBA00022692"/>
    </source>
</evidence>
<evidence type="ECO:0000313" key="12">
    <source>
        <dbReference type="EMBL" id="KAL2536131.1"/>
    </source>
</evidence>
<comment type="subcellular location">
    <subcellularLocation>
        <location evidence="1">Golgi apparatus membrane</location>
        <topology evidence="1">Single-pass type II membrane protein</topology>
    </subcellularLocation>
</comment>